<keyword evidence="2" id="KW-1185">Reference proteome</keyword>
<evidence type="ECO:0000313" key="1">
    <source>
        <dbReference type="EMBL" id="KAI5655871.1"/>
    </source>
</evidence>
<sequence length="181" mass="20273">MEIKKGFFNFVIVIFFLSLLSRSLDAIPSPYRMKKDASLINEACKKSGDVDLCLSILKGYSGKITIEGLSIFVFEYGIKKAKETINLVNKLGTNTTDKVLKVCFEGCAVDYGRFIDHCNEAINAVKESDYSDAKTDLDWALEAKSSCEDCFSEFQPPRKSPIINENKFNTRILFIAGNILP</sequence>
<evidence type="ECO:0000313" key="2">
    <source>
        <dbReference type="Proteomes" id="UP001060085"/>
    </source>
</evidence>
<dbReference type="EMBL" id="CM044707">
    <property type="protein sequence ID" value="KAI5655871.1"/>
    <property type="molecule type" value="Genomic_DNA"/>
</dbReference>
<organism evidence="1 2">
    <name type="scientific">Catharanthus roseus</name>
    <name type="common">Madagascar periwinkle</name>
    <name type="synonym">Vinca rosea</name>
    <dbReference type="NCBI Taxonomy" id="4058"/>
    <lineage>
        <taxon>Eukaryota</taxon>
        <taxon>Viridiplantae</taxon>
        <taxon>Streptophyta</taxon>
        <taxon>Embryophyta</taxon>
        <taxon>Tracheophyta</taxon>
        <taxon>Spermatophyta</taxon>
        <taxon>Magnoliopsida</taxon>
        <taxon>eudicotyledons</taxon>
        <taxon>Gunneridae</taxon>
        <taxon>Pentapetalae</taxon>
        <taxon>asterids</taxon>
        <taxon>lamiids</taxon>
        <taxon>Gentianales</taxon>
        <taxon>Apocynaceae</taxon>
        <taxon>Rauvolfioideae</taxon>
        <taxon>Vinceae</taxon>
        <taxon>Catharanthinae</taxon>
        <taxon>Catharanthus</taxon>
    </lineage>
</organism>
<gene>
    <name evidence="1" type="ORF">M9H77_33058</name>
</gene>
<proteinExistence type="predicted"/>
<accession>A0ACC0A521</accession>
<dbReference type="Proteomes" id="UP001060085">
    <property type="component" value="Linkage Group LG07"/>
</dbReference>
<name>A0ACC0A521_CATRO</name>
<protein>
    <submittedName>
        <fullName evidence="1">Uncharacterized protein</fullName>
    </submittedName>
</protein>
<reference evidence="2" key="1">
    <citation type="journal article" date="2023" name="Nat. Plants">
        <title>Single-cell RNA sequencing provides a high-resolution roadmap for understanding the multicellular compartmentation of specialized metabolism.</title>
        <authorList>
            <person name="Sun S."/>
            <person name="Shen X."/>
            <person name="Li Y."/>
            <person name="Li Y."/>
            <person name="Wang S."/>
            <person name="Li R."/>
            <person name="Zhang H."/>
            <person name="Shen G."/>
            <person name="Guo B."/>
            <person name="Wei J."/>
            <person name="Xu J."/>
            <person name="St-Pierre B."/>
            <person name="Chen S."/>
            <person name="Sun C."/>
        </authorList>
    </citation>
    <scope>NUCLEOTIDE SEQUENCE [LARGE SCALE GENOMIC DNA]</scope>
</reference>
<comment type="caution">
    <text evidence="1">The sequence shown here is derived from an EMBL/GenBank/DDBJ whole genome shotgun (WGS) entry which is preliminary data.</text>
</comment>